<feature type="binding site" evidence="9">
    <location>
        <position position="149"/>
    </location>
    <ligand>
        <name>1-deoxy-D-xylulose 5-phosphate</name>
        <dbReference type="ChEBI" id="CHEBI:57792"/>
    </ligand>
</feature>
<evidence type="ECO:0000259" key="11">
    <source>
        <dbReference type="Pfam" id="PF08436"/>
    </source>
</evidence>
<dbReference type="InterPro" id="IPR036291">
    <property type="entry name" value="NAD(P)-bd_dom_sf"/>
</dbReference>
<dbReference type="Proteomes" id="UP000005104">
    <property type="component" value="Chromosome"/>
</dbReference>
<keyword evidence="4 9" id="KW-0521">NADP</keyword>
<feature type="binding site" evidence="9">
    <location>
        <position position="214"/>
    </location>
    <ligand>
        <name>1-deoxy-D-xylulose 5-phosphate</name>
        <dbReference type="ChEBI" id="CHEBI:57792"/>
    </ligand>
</feature>
<dbReference type="EMBL" id="CM001441">
    <property type="protein sequence ID" value="EHQ91373.1"/>
    <property type="molecule type" value="Genomic_DNA"/>
</dbReference>
<feature type="binding site" evidence="9">
    <location>
        <position position="38"/>
    </location>
    <ligand>
        <name>NADPH</name>
        <dbReference type="ChEBI" id="CHEBI:57783"/>
    </ligand>
</feature>
<evidence type="ECO:0000259" key="12">
    <source>
        <dbReference type="Pfam" id="PF13288"/>
    </source>
</evidence>
<keyword evidence="13" id="KW-0413">Isomerase</keyword>
<evidence type="ECO:0000256" key="6">
    <source>
        <dbReference type="ARBA" id="ARBA00023211"/>
    </source>
</evidence>
<dbReference type="InterPro" id="IPR003821">
    <property type="entry name" value="DXP_reductoisomerase"/>
</dbReference>
<feature type="domain" description="DXP reductoisomerase C-terminal" evidence="12">
    <location>
        <begin position="258"/>
        <end position="373"/>
    </location>
</feature>
<feature type="binding site" evidence="9">
    <location>
        <position position="124"/>
    </location>
    <ligand>
        <name>NADPH</name>
        <dbReference type="ChEBI" id="CHEBI:57783"/>
    </ligand>
</feature>
<feature type="binding site" evidence="9">
    <location>
        <position position="218"/>
    </location>
    <ligand>
        <name>Mn(2+)</name>
        <dbReference type="ChEBI" id="CHEBI:29035"/>
    </ligand>
</feature>
<comment type="cofactor">
    <cofactor evidence="9">
        <name>Mg(2+)</name>
        <dbReference type="ChEBI" id="CHEBI:18420"/>
    </cofactor>
    <cofactor evidence="9">
        <name>Mn(2+)</name>
        <dbReference type="ChEBI" id="CHEBI:29035"/>
    </cofactor>
</comment>
<dbReference type="Gene3D" id="1.10.1740.10">
    <property type="match status" value="1"/>
</dbReference>
<dbReference type="HAMAP" id="MF_00183">
    <property type="entry name" value="DXP_reductoisom"/>
    <property type="match status" value="1"/>
</dbReference>
<comment type="catalytic activity">
    <reaction evidence="8">
        <text>2-C-methyl-D-erythritol 4-phosphate + NADP(+) = 1-deoxy-D-xylulose 5-phosphate + NADPH + H(+)</text>
        <dbReference type="Rhea" id="RHEA:13717"/>
        <dbReference type="ChEBI" id="CHEBI:15378"/>
        <dbReference type="ChEBI" id="CHEBI:57783"/>
        <dbReference type="ChEBI" id="CHEBI:57792"/>
        <dbReference type="ChEBI" id="CHEBI:58262"/>
        <dbReference type="ChEBI" id="CHEBI:58349"/>
        <dbReference type="EC" id="1.1.1.267"/>
    </reaction>
    <physiologicalReaction direction="right-to-left" evidence="8">
        <dbReference type="Rhea" id="RHEA:13719"/>
    </physiologicalReaction>
</comment>
<keyword evidence="5 9" id="KW-0560">Oxidoreductase</keyword>
<feature type="binding site" evidence="9">
    <location>
        <position position="36"/>
    </location>
    <ligand>
        <name>NADPH</name>
        <dbReference type="ChEBI" id="CHEBI:57783"/>
    </ligand>
</feature>
<feature type="binding site" evidence="9">
    <location>
        <position position="37"/>
    </location>
    <ligand>
        <name>NADPH</name>
        <dbReference type="ChEBI" id="CHEBI:57783"/>
    </ligand>
</feature>
<feature type="binding site" evidence="9">
    <location>
        <position position="150"/>
    </location>
    <ligand>
        <name>Mn(2+)</name>
        <dbReference type="ChEBI" id="CHEBI:29035"/>
    </ligand>
</feature>
<dbReference type="SUPFAM" id="SSF51735">
    <property type="entry name" value="NAD(P)-binding Rossmann-fold domains"/>
    <property type="match status" value="1"/>
</dbReference>
<dbReference type="EC" id="1.1.1.267" evidence="9"/>
<dbReference type="Gene3D" id="3.40.50.720">
    <property type="entry name" value="NAD(P)-binding Rossmann-like Domain"/>
    <property type="match status" value="1"/>
</dbReference>
<dbReference type="InterPro" id="IPR013644">
    <property type="entry name" value="DXP_reductoisomerase_C"/>
</dbReference>
<feature type="binding site" evidence="9">
    <location>
        <position position="218"/>
    </location>
    <ligand>
        <name>1-deoxy-D-xylulose 5-phosphate</name>
        <dbReference type="ChEBI" id="CHEBI:57792"/>
    </ligand>
</feature>
<dbReference type="HOGENOM" id="CLU_035714_4_0_9"/>
<keyword evidence="7 9" id="KW-0414">Isoprene biosynthesis</keyword>
<dbReference type="eggNOG" id="COG0743">
    <property type="taxonomic scope" value="Bacteria"/>
</dbReference>
<evidence type="ECO:0000256" key="4">
    <source>
        <dbReference type="ARBA" id="ARBA00022857"/>
    </source>
</evidence>
<feature type="binding site" evidence="9">
    <location>
        <position position="196"/>
    </location>
    <ligand>
        <name>1-deoxy-D-xylulose 5-phosphate</name>
        <dbReference type="ChEBI" id="CHEBI:57792"/>
    </ligand>
</feature>
<evidence type="ECO:0000256" key="5">
    <source>
        <dbReference type="ARBA" id="ARBA00023002"/>
    </source>
</evidence>
<feature type="binding site" evidence="9">
    <location>
        <position position="209"/>
    </location>
    <ligand>
        <name>1-deoxy-D-xylulose 5-phosphate</name>
        <dbReference type="ChEBI" id="CHEBI:57792"/>
    </ligand>
</feature>
<dbReference type="OrthoDB" id="9806546at2"/>
<dbReference type="AlphaFoldDB" id="H5XXU4"/>
<dbReference type="GO" id="GO:0051484">
    <property type="term" value="P:isopentenyl diphosphate biosynthetic process, methylerythritol 4-phosphate pathway involved in terpenoid biosynthetic process"/>
    <property type="evidence" value="ECO:0007669"/>
    <property type="project" value="TreeGrafter"/>
</dbReference>
<name>H5XXU4_9FIRM</name>
<dbReference type="NCBIfam" id="TIGR00243">
    <property type="entry name" value="Dxr"/>
    <property type="match status" value="1"/>
</dbReference>
<dbReference type="STRING" id="768710.DesyoDRAFT_4418"/>
<protein>
    <recommendedName>
        <fullName evidence="9">1-deoxy-D-xylulose 5-phosphate reductoisomerase</fullName>
        <shortName evidence="9">DXP reductoisomerase</shortName>
        <ecNumber evidence="9">1.1.1.267</ecNumber>
    </recommendedName>
    <alternativeName>
        <fullName evidence="9">1-deoxyxylulose-5-phosphate reductoisomerase</fullName>
    </alternativeName>
    <alternativeName>
        <fullName evidence="9">2-C-methyl-D-erythritol 4-phosphate synthase</fullName>
    </alternativeName>
</protein>
<comment type="pathway">
    <text evidence="1 9">Isoprenoid biosynthesis; isopentenyl diphosphate biosynthesis via DXP pathway; isopentenyl diphosphate from 1-deoxy-D-xylulose 5-phosphate: step 1/6.</text>
</comment>
<dbReference type="UniPathway" id="UPA00056">
    <property type="reaction ID" value="UER00092"/>
</dbReference>
<feature type="binding site" evidence="9">
    <location>
        <position position="150"/>
    </location>
    <ligand>
        <name>1-deoxy-D-xylulose 5-phosphate</name>
        <dbReference type="ChEBI" id="CHEBI:57792"/>
    </ligand>
</feature>
<dbReference type="SUPFAM" id="SSF69055">
    <property type="entry name" value="1-deoxy-D-xylulose-5-phosphate reductoisomerase, C-terminal domain"/>
    <property type="match status" value="1"/>
</dbReference>
<comment type="similarity">
    <text evidence="2 9">Belongs to the DXR family.</text>
</comment>
<dbReference type="Pfam" id="PF02670">
    <property type="entry name" value="DXP_reductoisom"/>
    <property type="match status" value="1"/>
</dbReference>
<evidence type="ECO:0000256" key="2">
    <source>
        <dbReference type="ARBA" id="ARBA00006825"/>
    </source>
</evidence>
<dbReference type="InterPro" id="IPR013512">
    <property type="entry name" value="DXP_reductoisomerase_N"/>
</dbReference>
<dbReference type="GO" id="GO:0030604">
    <property type="term" value="F:1-deoxy-D-xylulose-5-phosphate reductoisomerase activity"/>
    <property type="evidence" value="ECO:0007669"/>
    <property type="project" value="UniProtKB-UniRule"/>
</dbReference>
<keyword evidence="14" id="KW-1185">Reference proteome</keyword>
<dbReference type="PIRSF" id="PIRSF006205">
    <property type="entry name" value="Dxp_reductismrs"/>
    <property type="match status" value="1"/>
</dbReference>
<keyword evidence="6 9" id="KW-0464">Manganese</keyword>
<feature type="binding site" evidence="9">
    <location>
        <position position="10"/>
    </location>
    <ligand>
        <name>NADPH</name>
        <dbReference type="ChEBI" id="CHEBI:57783"/>
    </ligand>
</feature>
<feature type="domain" description="1-deoxy-D-xylulose 5-phosphate reductoisomerase C-terminal" evidence="11">
    <location>
        <begin position="144"/>
        <end position="226"/>
    </location>
</feature>
<evidence type="ECO:0000259" key="10">
    <source>
        <dbReference type="Pfam" id="PF02670"/>
    </source>
</evidence>
<evidence type="ECO:0000256" key="8">
    <source>
        <dbReference type="ARBA" id="ARBA00048543"/>
    </source>
</evidence>
<proteinExistence type="inferred from homology"/>
<dbReference type="RefSeq" id="WP_007786279.1">
    <property type="nucleotide sequence ID" value="NZ_CM001441.1"/>
</dbReference>
<reference evidence="13 14" key="1">
    <citation type="submission" date="2011-11" db="EMBL/GenBank/DDBJ databases">
        <title>The Noncontiguous Finished genome of Desulfosporosinus youngiae DSM 17734.</title>
        <authorList>
            <consortium name="US DOE Joint Genome Institute (JGI-PGF)"/>
            <person name="Lucas S."/>
            <person name="Han J."/>
            <person name="Lapidus A."/>
            <person name="Cheng J.-F."/>
            <person name="Goodwin L."/>
            <person name="Pitluck S."/>
            <person name="Peters L."/>
            <person name="Ovchinnikova G."/>
            <person name="Lu M."/>
            <person name="Land M.L."/>
            <person name="Hauser L."/>
            <person name="Pester M."/>
            <person name="Spring S."/>
            <person name="Ollivier B."/>
            <person name="Rattei T."/>
            <person name="Klenk H.-P."/>
            <person name="Wagner M."/>
            <person name="Loy A."/>
            <person name="Woyke T.J."/>
        </authorList>
    </citation>
    <scope>NUCLEOTIDE SEQUENCE [LARGE SCALE GENOMIC DNA]</scope>
    <source>
        <strain evidence="13 14">DSM 17734</strain>
    </source>
</reference>
<feature type="binding site" evidence="9">
    <location>
        <position position="13"/>
    </location>
    <ligand>
        <name>NADPH</name>
        <dbReference type="ChEBI" id="CHEBI:57783"/>
    </ligand>
</feature>
<keyword evidence="3 9" id="KW-0479">Metal-binding</keyword>
<evidence type="ECO:0000256" key="7">
    <source>
        <dbReference type="ARBA" id="ARBA00023229"/>
    </source>
</evidence>
<dbReference type="Pfam" id="PF08436">
    <property type="entry name" value="DXP_redisom_C"/>
    <property type="match status" value="1"/>
</dbReference>
<dbReference type="GO" id="GO:0070402">
    <property type="term" value="F:NADPH binding"/>
    <property type="evidence" value="ECO:0007669"/>
    <property type="project" value="InterPro"/>
</dbReference>
<comment type="function">
    <text evidence="9">Catalyzes the NADPH-dependent rearrangement and reduction of 1-deoxy-D-xylulose-5-phosphate (DXP) to 2-C-methyl-D-erythritol 4-phosphate (MEP).</text>
</comment>
<feature type="binding site" evidence="9">
    <location>
        <position position="123"/>
    </location>
    <ligand>
        <name>1-deoxy-D-xylulose 5-phosphate</name>
        <dbReference type="ChEBI" id="CHEBI:57792"/>
    </ligand>
</feature>
<dbReference type="InterPro" id="IPR036169">
    <property type="entry name" value="DXPR_C_sf"/>
</dbReference>
<keyword evidence="9" id="KW-0460">Magnesium</keyword>
<dbReference type="Pfam" id="PF13288">
    <property type="entry name" value="DXPR_C"/>
    <property type="match status" value="1"/>
</dbReference>
<evidence type="ECO:0000313" key="14">
    <source>
        <dbReference type="Proteomes" id="UP000005104"/>
    </source>
</evidence>
<feature type="binding site" evidence="9">
    <location>
        <position position="11"/>
    </location>
    <ligand>
        <name>NADPH</name>
        <dbReference type="ChEBI" id="CHEBI:57783"/>
    </ligand>
</feature>
<dbReference type="FunFam" id="3.40.50.720:FF:000045">
    <property type="entry name" value="1-deoxy-D-xylulose 5-phosphate reductoisomerase"/>
    <property type="match status" value="1"/>
</dbReference>
<evidence type="ECO:0000256" key="9">
    <source>
        <dbReference type="HAMAP-Rule" id="MF_00183"/>
    </source>
</evidence>
<dbReference type="GO" id="GO:0030145">
    <property type="term" value="F:manganese ion binding"/>
    <property type="evidence" value="ECO:0007669"/>
    <property type="project" value="TreeGrafter"/>
</dbReference>
<evidence type="ECO:0000256" key="1">
    <source>
        <dbReference type="ARBA" id="ARBA00005094"/>
    </source>
</evidence>
<feature type="binding site" evidence="9">
    <location>
        <position position="12"/>
    </location>
    <ligand>
        <name>NADPH</name>
        <dbReference type="ChEBI" id="CHEBI:57783"/>
    </ligand>
</feature>
<feature type="binding site" evidence="9">
    <location>
        <position position="122"/>
    </location>
    <ligand>
        <name>NADPH</name>
        <dbReference type="ChEBI" id="CHEBI:57783"/>
    </ligand>
</feature>
<feature type="binding site" evidence="9">
    <location>
        <position position="148"/>
    </location>
    <ligand>
        <name>Mn(2+)</name>
        <dbReference type="ChEBI" id="CHEBI:29035"/>
    </ligand>
</feature>
<evidence type="ECO:0000256" key="3">
    <source>
        <dbReference type="ARBA" id="ARBA00022723"/>
    </source>
</evidence>
<dbReference type="InterPro" id="IPR026877">
    <property type="entry name" value="DXPR_C"/>
</dbReference>
<dbReference type="PANTHER" id="PTHR30525">
    <property type="entry name" value="1-DEOXY-D-XYLULOSE 5-PHOSPHATE REDUCTOISOMERASE"/>
    <property type="match status" value="1"/>
</dbReference>
<organism evidence="13 14">
    <name type="scientific">Desulfosporosinus youngiae DSM 17734</name>
    <dbReference type="NCBI Taxonomy" id="768710"/>
    <lineage>
        <taxon>Bacteria</taxon>
        <taxon>Bacillati</taxon>
        <taxon>Bacillota</taxon>
        <taxon>Clostridia</taxon>
        <taxon>Eubacteriales</taxon>
        <taxon>Desulfitobacteriaceae</taxon>
        <taxon>Desulfosporosinus</taxon>
    </lineage>
</organism>
<feature type="binding site" evidence="9">
    <location>
        <position position="215"/>
    </location>
    <ligand>
        <name>1-deoxy-D-xylulose 5-phosphate</name>
        <dbReference type="ChEBI" id="CHEBI:57792"/>
    </ligand>
</feature>
<dbReference type="GO" id="GO:0016853">
    <property type="term" value="F:isomerase activity"/>
    <property type="evidence" value="ECO:0007669"/>
    <property type="project" value="UniProtKB-KW"/>
</dbReference>
<feature type="binding site" evidence="9">
    <location>
        <position position="202"/>
    </location>
    <ligand>
        <name>NADPH</name>
        <dbReference type="ChEBI" id="CHEBI:57783"/>
    </ligand>
</feature>
<feature type="domain" description="1-deoxy-D-xylulose 5-phosphate reductoisomerase N-terminal" evidence="10">
    <location>
        <begin position="4"/>
        <end position="130"/>
    </location>
</feature>
<dbReference type="SUPFAM" id="SSF55347">
    <property type="entry name" value="Glyceraldehyde-3-phosphate dehydrogenase-like, C-terminal domain"/>
    <property type="match status" value="1"/>
</dbReference>
<feature type="binding site" evidence="9">
    <location>
        <position position="173"/>
    </location>
    <ligand>
        <name>1-deoxy-D-xylulose 5-phosphate</name>
        <dbReference type="ChEBI" id="CHEBI:57792"/>
    </ligand>
</feature>
<gene>
    <name evidence="9" type="primary">dxr</name>
    <name evidence="13" type="ORF">DesyoDRAFT_4418</name>
</gene>
<sequence length="392" mass="43128">MKTLTLLGSTGSIGRQTLDVVRHAEGELKIHALAAAKNVKLMEEQARLFNPAVVVMMDEGAVRELRGRLRDLPIKVDQGMEGIINSVTAPQIDTVVTALSGRIGLEPTLAAIEAGKTIALANKETLVAGGDLVMSSAKKKNCKILPVDSEHSAIFQCLEEESKTIEKIILTASGGPFFGWTKEKLGTVTLEKALRHPNWEMGAKITIDSSTMMNKGLEVIEAHHLFNIEYDGIEVLIHPQSVVHSMVEYCDGSVLAQLGRPDMRLPIQYALSYPTRWKNPFERLNLRGKTLTFHEPDFEAFPALAMAYQAGRQGGTLPAVMNAANEVAVSAFLQKKVSYLGIHDIVGNVCSEHHVLDNMDLESILDADTWARRRAEEHIARLEARCSNRKDC</sequence>
<accession>H5XXU4</accession>
<dbReference type="PANTHER" id="PTHR30525:SF0">
    <property type="entry name" value="1-DEOXY-D-XYLULOSE 5-PHOSPHATE REDUCTOISOMERASE, CHLOROPLASTIC"/>
    <property type="match status" value="1"/>
</dbReference>
<dbReference type="NCBIfam" id="NF009114">
    <property type="entry name" value="PRK12464.1"/>
    <property type="match status" value="1"/>
</dbReference>
<evidence type="ECO:0000313" key="13">
    <source>
        <dbReference type="EMBL" id="EHQ91373.1"/>
    </source>
</evidence>